<dbReference type="InterPro" id="IPR036188">
    <property type="entry name" value="FAD/NAD-bd_sf"/>
</dbReference>
<comment type="caution">
    <text evidence="7">The sequence shown here is derived from an EMBL/GenBank/DDBJ whole genome shotgun (WGS) entry which is preliminary data.</text>
</comment>
<comment type="cofactor">
    <cofactor evidence="1">
        <name>FAD</name>
        <dbReference type="ChEBI" id="CHEBI:57692"/>
    </cofactor>
</comment>
<evidence type="ECO:0000256" key="3">
    <source>
        <dbReference type="ARBA" id="ARBA00022630"/>
    </source>
</evidence>
<keyword evidence="3" id="KW-0285">Flavoprotein</keyword>
<dbReference type="PANTHER" id="PTHR42784">
    <property type="entry name" value="PYRANOSE 2-OXIDASE"/>
    <property type="match status" value="1"/>
</dbReference>
<name>A0ABT6BDE8_9GAMM</name>
<dbReference type="PANTHER" id="PTHR42784:SF1">
    <property type="entry name" value="PYRANOSE 2-OXIDASE"/>
    <property type="match status" value="1"/>
</dbReference>
<gene>
    <name evidence="7" type="ORF">P3W24_13000</name>
</gene>
<feature type="domain" description="Glucose-methanol-choline oxidoreductase C-terminal" evidence="6">
    <location>
        <begin position="415"/>
        <end position="539"/>
    </location>
</feature>
<proteinExistence type="inferred from homology"/>
<evidence type="ECO:0000256" key="2">
    <source>
        <dbReference type="ARBA" id="ARBA00010790"/>
    </source>
</evidence>
<dbReference type="EMBL" id="JARJJS010000003">
    <property type="protein sequence ID" value="MDF4025888.1"/>
    <property type="molecule type" value="Genomic_DNA"/>
</dbReference>
<dbReference type="InterPro" id="IPR007867">
    <property type="entry name" value="GMC_OxRtase_C"/>
</dbReference>
<keyword evidence="5" id="KW-0560">Oxidoreductase</keyword>
<organism evidence="7 8">
    <name type="scientific">Luteibacter sahnii</name>
    <dbReference type="NCBI Taxonomy" id="3021977"/>
    <lineage>
        <taxon>Bacteria</taxon>
        <taxon>Pseudomonadati</taxon>
        <taxon>Pseudomonadota</taxon>
        <taxon>Gammaproteobacteria</taxon>
        <taxon>Lysobacterales</taxon>
        <taxon>Rhodanobacteraceae</taxon>
        <taxon>Luteibacter</taxon>
    </lineage>
</organism>
<evidence type="ECO:0000313" key="8">
    <source>
        <dbReference type="Proteomes" id="UP001528850"/>
    </source>
</evidence>
<dbReference type="Proteomes" id="UP001528850">
    <property type="component" value="Unassembled WGS sequence"/>
</dbReference>
<dbReference type="RefSeq" id="WP_320551822.1">
    <property type="nucleotide sequence ID" value="NZ_JAQLOK010000004.1"/>
</dbReference>
<evidence type="ECO:0000259" key="6">
    <source>
        <dbReference type="Pfam" id="PF05199"/>
    </source>
</evidence>
<comment type="similarity">
    <text evidence="2">Belongs to the GMC oxidoreductase family.</text>
</comment>
<dbReference type="Gene3D" id="3.50.50.60">
    <property type="entry name" value="FAD/NAD(P)-binding domain"/>
    <property type="match status" value="2"/>
</dbReference>
<evidence type="ECO:0000256" key="1">
    <source>
        <dbReference type="ARBA" id="ARBA00001974"/>
    </source>
</evidence>
<sequence length="559" mass="59831">MENAVLLDYLDPSVPNDYDADLCIVGGGPAGIAIARAFAGTRVRVCLVEGGGLTGEDRTQALYDGRSIGPYPLDAGTARMRVLGGSCTLWGGGCIPFADSDLEPREWVPDSGWPLRYADLAPWYAKAQAFCRIDASHGFGPGAFDGPTARPLLDLAPEAMTNFIFARSPITFGDAYREDLHEQPHLTALLHANAMELDANTDASAVTGLRIGSVDGRRGHVRARHYVLAAGGIENARILLLSDTVAPGGLGNDRDLVGRYFMDHPSGTIGSVYAAQPDRLTRPYERSVGKRRTPVAAEIGLSTDAQRTHRILNGRVHPFAVEGDVPRGLRALRDVRAALRPPVRDESALLEARLCAALQNGPSGAAAMPQGLVVSALRLGLNLGDVIRAVSQKINDRPTVRSGHVDLVGFFEQAPNRDSRITLGDDRDALGLRKVQVDWRLTDLDRHSWQTLTTITGDRLAATCDGRFERAAWLSDGDVTAGIHGTAHHMGTTRMATSPTQGVVDVHGKVHGVDNLHVAGSSVFPTGGWAFPTFTLVALSLRLAEHLRMLLGVCEGGVV</sequence>
<evidence type="ECO:0000256" key="5">
    <source>
        <dbReference type="ARBA" id="ARBA00023002"/>
    </source>
</evidence>
<dbReference type="SUPFAM" id="SSF51905">
    <property type="entry name" value="FAD/NAD(P)-binding domain"/>
    <property type="match status" value="1"/>
</dbReference>
<protein>
    <submittedName>
        <fullName evidence="7">GMC family oxidoreductase</fullName>
    </submittedName>
</protein>
<evidence type="ECO:0000313" key="7">
    <source>
        <dbReference type="EMBL" id="MDF4025888.1"/>
    </source>
</evidence>
<accession>A0ABT6BDE8</accession>
<reference evidence="7 8" key="1">
    <citation type="journal article" date="2024" name="Curr. Microbiol.">
        <title>Luteibacter sahnii sp. nov., A Novel Yellow-Colored Xanthomonadin Pigment Producing Probiotic Bacterium from Healthy Rice Seed Microbiome.</title>
        <authorList>
            <person name="Jaiswal G."/>
            <person name="Rana R."/>
            <person name="Nayak P.K."/>
            <person name="Chouhan R."/>
            <person name="Gandhi S.G."/>
            <person name="Patel H.K."/>
            <person name="Patil P.B."/>
        </authorList>
    </citation>
    <scope>NUCLEOTIDE SEQUENCE [LARGE SCALE GENOMIC DNA]</scope>
    <source>
        <strain evidence="7 8">PPL201</strain>
    </source>
</reference>
<evidence type="ECO:0000256" key="4">
    <source>
        <dbReference type="ARBA" id="ARBA00022827"/>
    </source>
</evidence>
<keyword evidence="8" id="KW-1185">Reference proteome</keyword>
<dbReference type="InterPro" id="IPR051473">
    <property type="entry name" value="P2Ox-like"/>
</dbReference>
<keyword evidence="4" id="KW-0274">FAD</keyword>
<dbReference type="Pfam" id="PF05199">
    <property type="entry name" value="GMC_oxred_C"/>
    <property type="match status" value="1"/>
</dbReference>